<accession>A0A1M6WGK9</accession>
<dbReference type="SUPFAM" id="SSF82185">
    <property type="entry name" value="Histone H3 K4-specific methyltransferase SET7/9 N-terminal domain"/>
    <property type="match status" value="1"/>
</dbReference>
<name>A0A1M6WGK9_XYLRU</name>
<comment type="similarity">
    <text evidence="1">Belongs to the glycosyl hydrolase 25 family.</text>
</comment>
<keyword evidence="2" id="KW-0378">Hydrolase</keyword>
<dbReference type="Pfam" id="PF01183">
    <property type="entry name" value="Glyco_hydro_25"/>
    <property type="match status" value="1"/>
</dbReference>
<organism evidence="5 6">
    <name type="scientific">Xylanibacter ruminicola</name>
    <name type="common">Prevotella ruminicola</name>
    <dbReference type="NCBI Taxonomy" id="839"/>
    <lineage>
        <taxon>Bacteria</taxon>
        <taxon>Pseudomonadati</taxon>
        <taxon>Bacteroidota</taxon>
        <taxon>Bacteroidia</taxon>
        <taxon>Bacteroidales</taxon>
        <taxon>Prevotellaceae</taxon>
        <taxon>Xylanibacter</taxon>
    </lineage>
</organism>
<evidence type="ECO:0000256" key="1">
    <source>
        <dbReference type="ARBA" id="ARBA00010646"/>
    </source>
</evidence>
<dbReference type="GO" id="GO:0009253">
    <property type="term" value="P:peptidoglycan catabolic process"/>
    <property type="evidence" value="ECO:0007669"/>
    <property type="project" value="InterPro"/>
</dbReference>
<evidence type="ECO:0000256" key="2">
    <source>
        <dbReference type="ARBA" id="ARBA00022801"/>
    </source>
</evidence>
<evidence type="ECO:0000313" key="5">
    <source>
        <dbReference type="EMBL" id="SHK92922.1"/>
    </source>
</evidence>
<reference evidence="5 6" key="1">
    <citation type="submission" date="2016-11" db="EMBL/GenBank/DDBJ databases">
        <authorList>
            <person name="Jaros S."/>
            <person name="Januszkiewicz K."/>
            <person name="Wedrychowicz H."/>
        </authorList>
    </citation>
    <scope>NUCLEOTIDE SEQUENCE [LARGE SCALE GENOMIC DNA]</scope>
    <source>
        <strain evidence="5 6">KHT3</strain>
    </source>
</reference>
<proteinExistence type="inferred from homology"/>
<keyword evidence="3" id="KW-0326">Glycosidase</keyword>
<dbReference type="GO" id="GO:0016998">
    <property type="term" value="P:cell wall macromolecule catabolic process"/>
    <property type="evidence" value="ECO:0007669"/>
    <property type="project" value="InterPro"/>
</dbReference>
<dbReference type="AlphaFoldDB" id="A0A1M6WGK9"/>
<evidence type="ECO:0000256" key="3">
    <source>
        <dbReference type="ARBA" id="ARBA00023295"/>
    </source>
</evidence>
<dbReference type="SUPFAM" id="SSF51445">
    <property type="entry name" value="(Trans)glycosidases"/>
    <property type="match status" value="1"/>
</dbReference>
<dbReference type="Proteomes" id="UP000184130">
    <property type="component" value="Unassembled WGS sequence"/>
</dbReference>
<dbReference type="EMBL" id="FRBD01000016">
    <property type="protein sequence ID" value="SHK92922.1"/>
    <property type="molecule type" value="Genomic_DNA"/>
</dbReference>
<gene>
    <name evidence="5" type="ORF">SAMN05216463_11699</name>
</gene>
<keyword evidence="4" id="KW-0732">Signal</keyword>
<evidence type="ECO:0000313" key="6">
    <source>
        <dbReference type="Proteomes" id="UP000184130"/>
    </source>
</evidence>
<dbReference type="InterPro" id="IPR017853">
    <property type="entry name" value="GH"/>
</dbReference>
<feature type="chain" id="PRO_5012771030" evidence="4">
    <location>
        <begin position="22"/>
        <end position="439"/>
    </location>
</feature>
<dbReference type="GO" id="GO:0003796">
    <property type="term" value="F:lysozyme activity"/>
    <property type="evidence" value="ECO:0007669"/>
    <property type="project" value="InterPro"/>
</dbReference>
<dbReference type="RefSeq" id="WP_073209527.1">
    <property type="nucleotide sequence ID" value="NZ_FRBD01000016.1"/>
</dbReference>
<dbReference type="Gene3D" id="3.20.20.80">
    <property type="entry name" value="Glycosidases"/>
    <property type="match status" value="1"/>
</dbReference>
<sequence length="439" mass="49718">MKKVLISIISPLLLLSASTYLLPRPAHQGMQLSAAIRQTIPAHADTLTKDTIPAGLDDEFRYYFDRHNVMDEGYEIVAAFANGKRLSIEPARRLTVWNVGTWRNRIHEGTALAVDTAGFTIVGTYDADTIKTGLRIDTLGTYLGDFRGTSAHGHGAYIADGSYFEGHWVDNARDGFGIQLFTLAGEDARLQVGEWKKGRFWGERMKYTSERIYGIDIARYQHGKGRHKFPINWKQLGINYLGRKTHKNVHGKADYPVSFIFIKSTEGISITNKYYANDYAQARKHHIPIGAYHFFSLKSSGAAQAQHFIKHTKFLKGDLPPVLDVEPSDAQIAAAGGPEKMFRQIRVWLRMVKARCGVSPILYINQMFINKYFGMVPDIKRDYDVWIARYGEYKPDVRLAFWQLCSDGRVKGITGDVDINVFNGYKSQFDQFVAQKSIK</sequence>
<dbReference type="PANTHER" id="PTHR34135">
    <property type="entry name" value="LYSOZYME"/>
    <property type="match status" value="1"/>
</dbReference>
<dbReference type="PANTHER" id="PTHR34135:SF2">
    <property type="entry name" value="LYSOZYME"/>
    <property type="match status" value="1"/>
</dbReference>
<dbReference type="InterPro" id="IPR002053">
    <property type="entry name" value="Glyco_hydro_25"/>
</dbReference>
<evidence type="ECO:0000256" key="4">
    <source>
        <dbReference type="SAM" id="SignalP"/>
    </source>
</evidence>
<dbReference type="OrthoDB" id="1082528at2"/>
<dbReference type="SMART" id="SM00641">
    <property type="entry name" value="Glyco_25"/>
    <property type="match status" value="1"/>
</dbReference>
<feature type="signal peptide" evidence="4">
    <location>
        <begin position="1"/>
        <end position="21"/>
    </location>
</feature>
<protein>
    <submittedName>
        <fullName evidence="5">Lysozyme</fullName>
    </submittedName>
</protein>
<dbReference type="PROSITE" id="PS51904">
    <property type="entry name" value="GLYCOSYL_HYDROL_F25_2"/>
    <property type="match status" value="1"/>
</dbReference>
<dbReference type="InterPro" id="IPR018077">
    <property type="entry name" value="Glyco_hydro_fam25_subgr"/>
</dbReference>
<dbReference type="GO" id="GO:0016052">
    <property type="term" value="P:carbohydrate catabolic process"/>
    <property type="evidence" value="ECO:0007669"/>
    <property type="project" value="TreeGrafter"/>
</dbReference>